<accession>A0AAV6KH52</accession>
<gene>
    <name evidence="2" type="ORF">RHGRI_010084</name>
</gene>
<feature type="domain" description="F-box" evidence="1">
    <location>
        <begin position="4"/>
        <end position="51"/>
    </location>
</feature>
<dbReference type="PROSITE" id="PS50181">
    <property type="entry name" value="FBOX"/>
    <property type="match status" value="1"/>
</dbReference>
<dbReference type="InterPro" id="IPR006527">
    <property type="entry name" value="F-box-assoc_dom_typ1"/>
</dbReference>
<dbReference type="Proteomes" id="UP000823749">
    <property type="component" value="Chromosome 4"/>
</dbReference>
<evidence type="ECO:0000313" key="2">
    <source>
        <dbReference type="EMBL" id="KAG5551860.1"/>
    </source>
</evidence>
<dbReference type="InterPro" id="IPR017451">
    <property type="entry name" value="F-box-assoc_interact_dom"/>
</dbReference>
<evidence type="ECO:0000259" key="1">
    <source>
        <dbReference type="PROSITE" id="PS50181"/>
    </source>
</evidence>
<dbReference type="InterPro" id="IPR036047">
    <property type="entry name" value="F-box-like_dom_sf"/>
</dbReference>
<dbReference type="AlphaFoldDB" id="A0AAV6KH52"/>
<reference evidence="2" key="1">
    <citation type="submission" date="2020-08" db="EMBL/GenBank/DDBJ databases">
        <title>Plant Genome Project.</title>
        <authorList>
            <person name="Zhang R.-G."/>
        </authorList>
    </citation>
    <scope>NUCLEOTIDE SEQUENCE</scope>
    <source>
        <strain evidence="2">WSP0</strain>
        <tissue evidence="2">Leaf</tissue>
    </source>
</reference>
<evidence type="ECO:0000313" key="3">
    <source>
        <dbReference type="Proteomes" id="UP000823749"/>
    </source>
</evidence>
<dbReference type="PANTHER" id="PTHR31672:SF10">
    <property type="entry name" value="F-BOX DOMAIN-CONTAINING PROTEIN"/>
    <property type="match status" value="1"/>
</dbReference>
<dbReference type="EMBL" id="JACTNZ010000004">
    <property type="protein sequence ID" value="KAG5551860.1"/>
    <property type="molecule type" value="Genomic_DNA"/>
</dbReference>
<comment type="caution">
    <text evidence="2">The sequence shown here is derived from an EMBL/GenBank/DDBJ whole genome shotgun (WGS) entry which is preliminary data.</text>
</comment>
<dbReference type="SMART" id="SM00256">
    <property type="entry name" value="FBOX"/>
    <property type="match status" value="1"/>
</dbReference>
<organism evidence="2 3">
    <name type="scientific">Rhododendron griersonianum</name>
    <dbReference type="NCBI Taxonomy" id="479676"/>
    <lineage>
        <taxon>Eukaryota</taxon>
        <taxon>Viridiplantae</taxon>
        <taxon>Streptophyta</taxon>
        <taxon>Embryophyta</taxon>
        <taxon>Tracheophyta</taxon>
        <taxon>Spermatophyta</taxon>
        <taxon>Magnoliopsida</taxon>
        <taxon>eudicotyledons</taxon>
        <taxon>Gunneridae</taxon>
        <taxon>Pentapetalae</taxon>
        <taxon>asterids</taxon>
        <taxon>Ericales</taxon>
        <taxon>Ericaceae</taxon>
        <taxon>Ericoideae</taxon>
        <taxon>Rhodoreae</taxon>
        <taxon>Rhododendron</taxon>
    </lineage>
</organism>
<sequence length="698" mass="77872">MSHRIPSEPLPCDLVIEILARLPVVSLFRLKSVCKSWYSHITSPSFVAKHLNQSITNTKTNGDKLLVRIYDRKTKRDKKGRYLLLNDDDRFGDEYSEFKFPFPDPFVYSAVVGSCNGLLCVVDDYYTDWPRIIVWNPSTRRSVSLPKAPTPQRQQKCVYGFGAHPGTREYAVIRIQYDKEYELKLPPKVEIYAQGTRSWRGIASAAPTYCMARCWWSDAFVGGAMHWVAYDPCVVDGYRCLIVSFDMATESFSEIILPPTLAQADPSSTSSLSIHVFGESLAVSCSGQRDGGGYCIWAMKEYGVAESWTKLFSSNLLGKPNKTLGFRKNGEVLLALDDSLASYAPGIETLAITGIKGFSPGFHVIPFMETLVSVENRNGVPDSQRRGSWILVMLVGQGTKMPAAFGFNDCEPLPCADPKLVIYTKEAARGKPAIIVWNPSIRKSVTLPDGPQVVPHMLVLGFGAHPTTREYKVVRIVHQKYPCEHEFQPLVELYTQGTESWRQLGSTFPPYCFIEYEASQAFVSGAVNWIATDPRVSPGYRPSIVSFDMRAETFSVLMLPPALADEKPASLSVKLFRESLVVLCDQQTGNNAYCIWVMKEYGVPESWTKLFSFKVNLPIVLDRALGVGENGKVLLSTRDELLLSSGDNRLLSYDTVTKAVTDTKIRGCSSGFSVEPFMETLVSVENRGDMLDRQLNPL</sequence>
<dbReference type="Pfam" id="PF00646">
    <property type="entry name" value="F-box"/>
    <property type="match status" value="1"/>
</dbReference>
<dbReference type="SUPFAM" id="SSF81383">
    <property type="entry name" value="F-box domain"/>
    <property type="match status" value="1"/>
</dbReference>
<proteinExistence type="predicted"/>
<dbReference type="Pfam" id="PF07734">
    <property type="entry name" value="FBA_1"/>
    <property type="match status" value="2"/>
</dbReference>
<keyword evidence="3" id="KW-1185">Reference proteome</keyword>
<dbReference type="CDD" id="cd22157">
    <property type="entry name" value="F-box_AtFBW1-like"/>
    <property type="match status" value="1"/>
</dbReference>
<dbReference type="InterPro" id="IPR050796">
    <property type="entry name" value="SCF_F-box_component"/>
</dbReference>
<dbReference type="SUPFAM" id="SSF50965">
    <property type="entry name" value="Galactose oxidase, central domain"/>
    <property type="match status" value="1"/>
</dbReference>
<dbReference type="Gene3D" id="1.20.1280.50">
    <property type="match status" value="1"/>
</dbReference>
<protein>
    <recommendedName>
        <fullName evidence="1">F-box domain-containing protein</fullName>
    </recommendedName>
</protein>
<dbReference type="PANTHER" id="PTHR31672">
    <property type="entry name" value="BNACNNG10540D PROTEIN"/>
    <property type="match status" value="1"/>
</dbReference>
<dbReference type="InterPro" id="IPR001810">
    <property type="entry name" value="F-box_dom"/>
</dbReference>
<name>A0AAV6KH52_9ERIC</name>
<dbReference type="NCBIfam" id="TIGR01640">
    <property type="entry name" value="F_box_assoc_1"/>
    <property type="match status" value="2"/>
</dbReference>
<dbReference type="InterPro" id="IPR011043">
    <property type="entry name" value="Gal_Oxase/kelch_b-propeller"/>
</dbReference>